<sequence>MKFKSDGSIERYKARLVAKGFTQTYGIDYQEMFSPVSLRARFERFGKTVTNNGDDIDELERLEKKVAKDFEIKDLGTLKYFLGMEFPRSKEGIFVNQRKYVLDMLGETGLLGCKVAKTPIKPNLKLQGARPKIFEELKIPSPSPMKAYCDNKATISISHNPVLHDRTKRVEVDKYFIKEKLDSGLICMMGVKERTQQPACPLSHFMSNEKLSSGHKSFLIHLNTITIPKIVSEALSIREQKETMKVEMGALEKNKTWDLVELPPRKKLVGCKWVFTVKHKADGSLERYKTRIVAKGLQQFDIKNVFLHGDLDEEIYMEARHSLCYRSGESSYAQPKSTSSSSTSNSTILKRGNLVMWRSKKLTVVARSSAEAEFRAMALGVCELLWQERNVENFVLVTPALVEPSHGPTQRALSRHPKKKPKQVHKQAYAHLGVTKFQTSEPLQSRYMARAMLPTPLRLNCAPNKSDYYCIPTPRQHLGMGKSMG</sequence>
<dbReference type="PANTHER" id="PTHR11439">
    <property type="entry name" value="GAG-POL-RELATED RETROTRANSPOSON"/>
    <property type="match status" value="1"/>
</dbReference>
<proteinExistence type="predicted"/>
<organism evidence="2 3">
    <name type="scientific">Vitis vinifera</name>
    <name type="common">Grape</name>
    <dbReference type="NCBI Taxonomy" id="29760"/>
    <lineage>
        <taxon>Eukaryota</taxon>
        <taxon>Viridiplantae</taxon>
        <taxon>Streptophyta</taxon>
        <taxon>Embryophyta</taxon>
        <taxon>Tracheophyta</taxon>
        <taxon>Spermatophyta</taxon>
        <taxon>Magnoliopsida</taxon>
        <taxon>eudicotyledons</taxon>
        <taxon>Gunneridae</taxon>
        <taxon>Pentapetalae</taxon>
        <taxon>rosids</taxon>
        <taxon>Vitales</taxon>
        <taxon>Vitaceae</taxon>
        <taxon>Viteae</taxon>
        <taxon>Vitis</taxon>
    </lineage>
</organism>
<evidence type="ECO:0000259" key="1">
    <source>
        <dbReference type="Pfam" id="PF07727"/>
    </source>
</evidence>
<protein>
    <submittedName>
        <fullName evidence="2">Retrovirus-related Pol polyprotein from transposon TNT 1-94</fullName>
    </submittedName>
</protein>
<accession>A0A438K291</accession>
<dbReference type="Pfam" id="PF07727">
    <property type="entry name" value="RVT_2"/>
    <property type="match status" value="2"/>
</dbReference>
<name>A0A438K291_VITVI</name>
<dbReference type="Proteomes" id="UP000288805">
    <property type="component" value="Unassembled WGS sequence"/>
</dbReference>
<evidence type="ECO:0000313" key="3">
    <source>
        <dbReference type="Proteomes" id="UP000288805"/>
    </source>
</evidence>
<feature type="domain" description="Reverse transcriptase Ty1/copia-type" evidence="1">
    <location>
        <begin position="53"/>
        <end position="121"/>
    </location>
</feature>
<dbReference type="AlphaFoldDB" id="A0A438K291"/>
<feature type="domain" description="Reverse transcriptase Ty1/copia-type" evidence="1">
    <location>
        <begin position="254"/>
        <end position="299"/>
    </location>
</feature>
<comment type="caution">
    <text evidence="2">The sequence shown here is derived from an EMBL/GenBank/DDBJ whole genome shotgun (WGS) entry which is preliminary data.</text>
</comment>
<evidence type="ECO:0000313" key="2">
    <source>
        <dbReference type="EMBL" id="RVX15298.1"/>
    </source>
</evidence>
<gene>
    <name evidence="2" type="primary">POLX_3614</name>
    <name evidence="2" type="ORF">CK203_008072</name>
</gene>
<dbReference type="InterPro" id="IPR013103">
    <property type="entry name" value="RVT_2"/>
</dbReference>
<reference evidence="2 3" key="1">
    <citation type="journal article" date="2018" name="PLoS Genet.">
        <title>Population sequencing reveals clonal diversity and ancestral inbreeding in the grapevine cultivar Chardonnay.</title>
        <authorList>
            <person name="Roach M.J."/>
            <person name="Johnson D.L."/>
            <person name="Bohlmann J."/>
            <person name="van Vuuren H.J."/>
            <person name="Jones S.J."/>
            <person name="Pretorius I.S."/>
            <person name="Schmidt S.A."/>
            <person name="Borneman A.R."/>
        </authorList>
    </citation>
    <scope>NUCLEOTIDE SEQUENCE [LARGE SCALE GENOMIC DNA]</scope>
    <source>
        <strain evidence="3">cv. Chardonnay</strain>
        <tissue evidence="2">Leaf</tissue>
    </source>
</reference>
<dbReference type="CDD" id="cd09272">
    <property type="entry name" value="RNase_HI_RT_Ty1"/>
    <property type="match status" value="1"/>
</dbReference>
<dbReference type="EMBL" id="QGNW01000019">
    <property type="protein sequence ID" value="RVX15298.1"/>
    <property type="molecule type" value="Genomic_DNA"/>
</dbReference>
<dbReference type="PANTHER" id="PTHR11439:SF463">
    <property type="entry name" value="REVERSE TRANSCRIPTASE TY1_COPIA-TYPE DOMAIN-CONTAINING PROTEIN"/>
    <property type="match status" value="1"/>
</dbReference>